<dbReference type="Proteomes" id="UP001497497">
    <property type="component" value="Unassembled WGS sequence"/>
</dbReference>
<comment type="caution">
    <text evidence="2">The sequence shown here is derived from an EMBL/GenBank/DDBJ whole genome shotgun (WGS) entry which is preliminary data.</text>
</comment>
<feature type="compositionally biased region" description="Basic residues" evidence="1">
    <location>
        <begin position="150"/>
        <end position="162"/>
    </location>
</feature>
<accession>A0AAV2HJH6</accession>
<name>A0AAV2HJH6_LYMST</name>
<dbReference type="InterPro" id="IPR029779">
    <property type="entry name" value="Rmp24-like"/>
</dbReference>
<evidence type="ECO:0000256" key="1">
    <source>
        <dbReference type="SAM" id="MobiDB-lite"/>
    </source>
</evidence>
<reference evidence="2 3" key="1">
    <citation type="submission" date="2024-04" db="EMBL/GenBank/DDBJ databases">
        <authorList>
            <consortium name="Genoscope - CEA"/>
            <person name="William W."/>
        </authorList>
    </citation>
    <scope>NUCLEOTIDE SEQUENCE [LARGE SCALE GENOMIC DNA]</scope>
</reference>
<evidence type="ECO:0000313" key="2">
    <source>
        <dbReference type="EMBL" id="CAL1532317.1"/>
    </source>
</evidence>
<feature type="compositionally biased region" description="Polar residues" evidence="1">
    <location>
        <begin position="207"/>
        <end position="241"/>
    </location>
</feature>
<keyword evidence="3" id="KW-1185">Reference proteome</keyword>
<feature type="region of interest" description="Disordered" evidence="1">
    <location>
        <begin position="207"/>
        <end position="250"/>
    </location>
</feature>
<gene>
    <name evidence="2" type="ORF">GSLYS_00006396001</name>
</gene>
<dbReference type="Pfam" id="PF15719">
    <property type="entry name" value="Rmp24-like"/>
    <property type="match status" value="1"/>
</dbReference>
<protein>
    <submittedName>
        <fullName evidence="2">Uncharacterized protein</fullName>
    </submittedName>
</protein>
<feature type="region of interest" description="Disordered" evidence="1">
    <location>
        <begin position="149"/>
        <end position="170"/>
    </location>
</feature>
<dbReference type="EMBL" id="CAXITT010000113">
    <property type="protein sequence ID" value="CAL1532317.1"/>
    <property type="molecule type" value="Genomic_DNA"/>
</dbReference>
<evidence type="ECO:0000313" key="3">
    <source>
        <dbReference type="Proteomes" id="UP001497497"/>
    </source>
</evidence>
<proteinExistence type="predicted"/>
<dbReference type="AlphaFoldDB" id="A0AAV2HJH6"/>
<sequence length="293" mass="33321">MEPKAIESESFTLIPNHLLRFKADDHVKAYYRLFLEINHSKDKSKQSKISRCQSCFAALSINDQPRIKSGQKMTKHISGLLKKSEFSMKKKDRHLIKKYLRSSSQMIVKCRSCDGTTRIPIMTNESKRDYKEKLLMSKYVVKNAPVMDIKKKKKKKRGKKQKLKDVDINCGLRLPSQQEAKNITSTTSVPISPAQYTSDINSFSNTIDSKGSQGIDSKGSQGIDSKGSQGKLNASSKQQQKVLDPKTKKRELSFQSSVNAMKKKQRHTQLKQFLLQETQEKPRASLSDFLSSL</sequence>
<organism evidence="2 3">
    <name type="scientific">Lymnaea stagnalis</name>
    <name type="common">Great pond snail</name>
    <name type="synonym">Helix stagnalis</name>
    <dbReference type="NCBI Taxonomy" id="6523"/>
    <lineage>
        <taxon>Eukaryota</taxon>
        <taxon>Metazoa</taxon>
        <taxon>Spiralia</taxon>
        <taxon>Lophotrochozoa</taxon>
        <taxon>Mollusca</taxon>
        <taxon>Gastropoda</taxon>
        <taxon>Heterobranchia</taxon>
        <taxon>Euthyneura</taxon>
        <taxon>Panpulmonata</taxon>
        <taxon>Hygrophila</taxon>
        <taxon>Lymnaeoidea</taxon>
        <taxon>Lymnaeidae</taxon>
        <taxon>Lymnaea</taxon>
    </lineage>
</organism>